<dbReference type="AlphaFoldDB" id="A0A162DS70"/>
<dbReference type="Proteomes" id="UP000075806">
    <property type="component" value="Unassembled WGS sequence"/>
</dbReference>
<reference evidence="3" key="1">
    <citation type="submission" date="2016-02" db="EMBL/GenBank/DDBJ databases">
        <title>Genome sequence of Bacillus trypoxylicola KCTC 13244(T).</title>
        <authorList>
            <person name="Jeong H."/>
            <person name="Park S.-H."/>
            <person name="Choi S.-K."/>
        </authorList>
    </citation>
    <scope>NUCLEOTIDE SEQUENCE [LARGE SCALE GENOMIC DNA]</scope>
    <source>
        <strain evidence="3">KCTC 13244</strain>
    </source>
</reference>
<feature type="transmembrane region" description="Helical" evidence="1">
    <location>
        <begin position="68"/>
        <end position="91"/>
    </location>
</feature>
<dbReference type="OrthoDB" id="1683445at2"/>
<dbReference type="STRING" id="519424.AZF04_19025"/>
<keyword evidence="1" id="KW-0812">Transmembrane</keyword>
<keyword evidence="1" id="KW-0472">Membrane</keyword>
<organism evidence="3 4">
    <name type="scientific">Alkalihalobacillus trypoxylicola</name>
    <dbReference type="NCBI Taxonomy" id="519424"/>
    <lineage>
        <taxon>Bacteria</taxon>
        <taxon>Bacillati</taxon>
        <taxon>Bacillota</taxon>
        <taxon>Bacilli</taxon>
        <taxon>Bacillales</taxon>
        <taxon>Bacillaceae</taxon>
        <taxon>Alkalihalobacillus</taxon>
    </lineage>
</organism>
<feature type="transmembrane region" description="Helical" evidence="1">
    <location>
        <begin position="38"/>
        <end position="59"/>
    </location>
</feature>
<feature type="domain" description="Membrane protein NfeD2 N-terminal transmembrane" evidence="2">
    <location>
        <begin position="1"/>
        <end position="97"/>
    </location>
</feature>
<keyword evidence="1" id="KW-1133">Transmembrane helix</keyword>
<keyword evidence="4" id="KW-1185">Reference proteome</keyword>
<sequence>MEDIQQLYFYGLIIGAVLTVIYILLSDILDGLFGFLDGIFNPTLILSFVTFFCASGYLLERFFPIDSFVIIFLSAGASLLLVTMLNVFILIPLSNADSTLGYSEEDLKGRIGTVITSIPEDGFGEVLIENHSGHISKSAKSFDGDLISQGLEIIVIDVKLGVLYVSERKSLENREV</sequence>
<accession>A0A162DS70</accession>
<gene>
    <name evidence="3" type="ORF">AZF04_19025</name>
</gene>
<proteinExistence type="predicted"/>
<protein>
    <recommendedName>
        <fullName evidence="2">Membrane protein NfeD2 N-terminal transmembrane domain-containing protein</fullName>
    </recommendedName>
</protein>
<dbReference type="Gene3D" id="2.40.50.140">
    <property type="entry name" value="Nucleic acid-binding proteins"/>
    <property type="match status" value="1"/>
</dbReference>
<feature type="transmembrane region" description="Helical" evidence="1">
    <location>
        <begin position="7"/>
        <end position="26"/>
    </location>
</feature>
<comment type="caution">
    <text evidence="3">The sequence shown here is derived from an EMBL/GenBank/DDBJ whole genome shotgun (WGS) entry which is preliminary data.</text>
</comment>
<dbReference type="InterPro" id="IPR012340">
    <property type="entry name" value="NA-bd_OB-fold"/>
</dbReference>
<evidence type="ECO:0000256" key="1">
    <source>
        <dbReference type="SAM" id="Phobius"/>
    </source>
</evidence>
<evidence type="ECO:0000313" key="4">
    <source>
        <dbReference type="Proteomes" id="UP000075806"/>
    </source>
</evidence>
<name>A0A162DS70_9BACI</name>
<dbReference type="Pfam" id="PF25842">
    <property type="entry name" value="NfeD_TM"/>
    <property type="match status" value="1"/>
</dbReference>
<dbReference type="RefSeq" id="WP_061948859.1">
    <property type="nucleotide sequence ID" value="NZ_LTAO01000016.1"/>
</dbReference>
<evidence type="ECO:0000313" key="3">
    <source>
        <dbReference type="EMBL" id="KYG30693.1"/>
    </source>
</evidence>
<dbReference type="EMBL" id="LTAO01000016">
    <property type="protein sequence ID" value="KYG30693.1"/>
    <property type="molecule type" value="Genomic_DNA"/>
</dbReference>
<evidence type="ECO:0000259" key="2">
    <source>
        <dbReference type="Pfam" id="PF25842"/>
    </source>
</evidence>
<dbReference type="InterPro" id="IPR058653">
    <property type="entry name" value="NfeD2_TM"/>
</dbReference>